<comment type="catalytic activity">
    <reaction evidence="6">
        <text>L-tryptophan + O2 = indole-3-acetamide + CO2 + H2O</text>
        <dbReference type="Rhea" id="RHEA:16165"/>
        <dbReference type="ChEBI" id="CHEBI:15377"/>
        <dbReference type="ChEBI" id="CHEBI:15379"/>
        <dbReference type="ChEBI" id="CHEBI:16031"/>
        <dbReference type="ChEBI" id="CHEBI:16526"/>
        <dbReference type="ChEBI" id="CHEBI:57912"/>
        <dbReference type="EC" id="1.13.12.3"/>
    </reaction>
</comment>
<dbReference type="Pfam" id="PF01593">
    <property type="entry name" value="Amino_oxidase"/>
    <property type="match status" value="1"/>
</dbReference>
<reference evidence="9 10" key="1">
    <citation type="submission" date="2017-08" db="EMBL/GenBank/DDBJ databases">
        <title>Infants hospitalized years apart are colonized by the same room-sourced microbial strains.</title>
        <authorList>
            <person name="Brooks B."/>
            <person name="Olm M.R."/>
            <person name="Firek B.A."/>
            <person name="Baker R."/>
            <person name="Thomas B.C."/>
            <person name="Morowitz M.J."/>
            <person name="Banfield J.F."/>
        </authorList>
    </citation>
    <scope>NUCLEOTIDE SEQUENCE [LARGE SCALE GENOMIC DNA]</scope>
    <source>
        <strain evidence="9">S2_005_001_R2_27</strain>
    </source>
</reference>
<proteinExistence type="inferred from homology"/>
<feature type="chain" id="PRO_5015915762" description="Tryptophan 2-monooxygenase" evidence="7">
    <location>
        <begin position="43"/>
        <end position="459"/>
    </location>
</feature>
<accession>A0A2W5QYT8</accession>
<dbReference type="PANTHER" id="PTHR10742">
    <property type="entry name" value="FLAVIN MONOAMINE OXIDASE"/>
    <property type="match status" value="1"/>
</dbReference>
<evidence type="ECO:0000256" key="2">
    <source>
        <dbReference type="ARBA" id="ARBA00005833"/>
    </source>
</evidence>
<feature type="signal peptide" evidence="7">
    <location>
        <begin position="1"/>
        <end position="42"/>
    </location>
</feature>
<dbReference type="SUPFAM" id="SSF51905">
    <property type="entry name" value="FAD/NAD(P)-binding domain"/>
    <property type="match status" value="1"/>
</dbReference>
<organism evidence="9 10">
    <name type="scientific">Ancylobacter novellus</name>
    <name type="common">Thiobacillus novellus</name>
    <dbReference type="NCBI Taxonomy" id="921"/>
    <lineage>
        <taxon>Bacteria</taxon>
        <taxon>Pseudomonadati</taxon>
        <taxon>Pseudomonadota</taxon>
        <taxon>Alphaproteobacteria</taxon>
        <taxon>Hyphomicrobiales</taxon>
        <taxon>Xanthobacteraceae</taxon>
        <taxon>Ancylobacter</taxon>
    </lineage>
</organism>
<comment type="pathway">
    <text evidence="1">Plant hormone metabolism; auxin biosynthesis.</text>
</comment>
<dbReference type="EC" id="1.13.12.3" evidence="3"/>
<feature type="domain" description="Amine oxidase" evidence="8">
    <location>
        <begin position="214"/>
        <end position="449"/>
    </location>
</feature>
<comment type="similarity">
    <text evidence="2">Belongs to the tryptophan 2-monooxygenase family.</text>
</comment>
<dbReference type="InterPro" id="IPR006311">
    <property type="entry name" value="TAT_signal"/>
</dbReference>
<sequence>MNSSAPRAKIPSPGSITRRRLLAASAGAALALPLGRSAWAQAGVTDVDVAIVGGGAAGIAAARKIAESGRSYVLLEAGPKLGGRARTDTAFGQVFDLGAGSFGGGGGLTAAADAGKLPTADLPSGRRLFIDGREARAGRYDAFTAALGRARREILAAADGGKDPAASTTLTTPDDWSATVAALLGPLSCGRGLAELSSLDLSLRHVPPDDTTSPIGVGAMLEALGAWLSTQTHAPVTAISNSGRTHTLSLAGQRGQIRARAVILAVPAAVIAAGAIRFNPSLPPRLVGAFRALPSGALEQVAFQLPGNPLALEPDESVLAKVSGNAVPALLRGRVNGSDLHVLTFGGAPAREIGEKGEEAALRLTRGFLNTAFGRSHGEAVTEVACSRWTTDPLIRGALAAALPGQGAQRRLFAEPVQNRILLAGEYTVTNDWGTLNGAWESGEVAAEKALRLVGAGPA</sequence>
<dbReference type="Proteomes" id="UP000248887">
    <property type="component" value="Unassembled WGS sequence"/>
</dbReference>
<evidence type="ECO:0000256" key="1">
    <source>
        <dbReference type="ARBA" id="ARBA00004814"/>
    </source>
</evidence>
<dbReference type="Pfam" id="PF13450">
    <property type="entry name" value="NAD_binding_8"/>
    <property type="match status" value="1"/>
</dbReference>
<evidence type="ECO:0000256" key="4">
    <source>
        <dbReference type="ARBA" id="ARBA00017871"/>
    </source>
</evidence>
<dbReference type="AlphaFoldDB" id="A0A2W5QYT8"/>
<keyword evidence="7" id="KW-0732">Signal</keyword>
<dbReference type="Gene3D" id="3.50.50.60">
    <property type="entry name" value="FAD/NAD(P)-binding domain"/>
    <property type="match status" value="1"/>
</dbReference>
<name>A0A2W5QYT8_ANCNO</name>
<gene>
    <name evidence="9" type="ORF">DI549_12240</name>
</gene>
<evidence type="ECO:0000256" key="5">
    <source>
        <dbReference type="ARBA" id="ARBA00023070"/>
    </source>
</evidence>
<dbReference type="InterPro" id="IPR036188">
    <property type="entry name" value="FAD/NAD-bd_sf"/>
</dbReference>
<dbReference type="InterPro" id="IPR050281">
    <property type="entry name" value="Flavin_monoamine_oxidase"/>
</dbReference>
<dbReference type="GO" id="GO:0009851">
    <property type="term" value="P:auxin biosynthetic process"/>
    <property type="evidence" value="ECO:0007669"/>
    <property type="project" value="UniProtKB-KW"/>
</dbReference>
<comment type="caution">
    <text evidence="9">The sequence shown here is derived from an EMBL/GenBank/DDBJ whole genome shotgun (WGS) entry which is preliminary data.</text>
</comment>
<dbReference type="SUPFAM" id="SSF54373">
    <property type="entry name" value="FAD-linked reductases, C-terminal domain"/>
    <property type="match status" value="1"/>
</dbReference>
<dbReference type="EMBL" id="QFQD01000035">
    <property type="protein sequence ID" value="PZQ82132.1"/>
    <property type="molecule type" value="Genomic_DNA"/>
</dbReference>
<evidence type="ECO:0000313" key="10">
    <source>
        <dbReference type="Proteomes" id="UP000248887"/>
    </source>
</evidence>
<evidence type="ECO:0000256" key="3">
    <source>
        <dbReference type="ARBA" id="ARBA00012535"/>
    </source>
</evidence>
<protein>
    <recommendedName>
        <fullName evidence="4">Tryptophan 2-monooxygenase</fullName>
        <ecNumber evidence="3">1.13.12.3</ecNumber>
    </recommendedName>
</protein>
<dbReference type="GO" id="GO:0050361">
    <property type="term" value="F:tryptophan 2-monooxygenase activity"/>
    <property type="evidence" value="ECO:0007669"/>
    <property type="project" value="UniProtKB-EC"/>
</dbReference>
<evidence type="ECO:0000259" key="8">
    <source>
        <dbReference type="Pfam" id="PF01593"/>
    </source>
</evidence>
<dbReference type="PROSITE" id="PS51318">
    <property type="entry name" value="TAT"/>
    <property type="match status" value="1"/>
</dbReference>
<dbReference type="PANTHER" id="PTHR10742:SF410">
    <property type="entry name" value="LYSINE-SPECIFIC HISTONE DEMETHYLASE 2"/>
    <property type="match status" value="1"/>
</dbReference>
<evidence type="ECO:0000313" key="9">
    <source>
        <dbReference type="EMBL" id="PZQ82132.1"/>
    </source>
</evidence>
<dbReference type="InterPro" id="IPR002937">
    <property type="entry name" value="Amino_oxidase"/>
</dbReference>
<keyword evidence="5" id="KW-0073">Auxin biosynthesis</keyword>
<evidence type="ECO:0000256" key="7">
    <source>
        <dbReference type="SAM" id="SignalP"/>
    </source>
</evidence>
<evidence type="ECO:0000256" key="6">
    <source>
        <dbReference type="ARBA" id="ARBA00047321"/>
    </source>
</evidence>